<reference evidence="1" key="1">
    <citation type="submission" date="2023-10" db="EMBL/GenBank/DDBJ databases">
        <title>A new archaeal virus that suppresses the transcription of host immunity genes.</title>
        <authorList>
            <person name="Turgeman-Grott I."/>
            <person name="Golan N."/>
            <person name="Neri U."/>
            <person name="Naki D."/>
            <person name="Altman N."/>
            <person name="Eizenshtein K."/>
            <person name="Choudhary D."/>
            <person name="Levi R."/>
            <person name="Himani H."/>
            <person name="Reshef L."/>
            <person name="Papke T.R."/>
            <person name="Gophna U."/>
        </authorList>
    </citation>
    <scope>NUCLEOTIDE SEQUENCE</scope>
    <source>
        <strain evidence="1">Atlit-48N</strain>
    </source>
</reference>
<evidence type="ECO:0000313" key="1">
    <source>
        <dbReference type="EMBL" id="XRJ19392.1"/>
    </source>
</evidence>
<proteinExistence type="predicted"/>
<dbReference type="Proteomes" id="UP000257089">
    <property type="component" value="Chromosome"/>
</dbReference>
<name>A0ACD5HVM3_9EURY</name>
<dbReference type="EMBL" id="CP137689">
    <property type="protein sequence ID" value="XRJ19392.1"/>
    <property type="molecule type" value="Genomic_DNA"/>
</dbReference>
<gene>
    <name evidence="1" type="ORF">DEQ67_012955</name>
</gene>
<evidence type="ECO:0000313" key="2">
    <source>
        <dbReference type="Proteomes" id="UP000257089"/>
    </source>
</evidence>
<organism evidence="1 2">
    <name type="scientific">Haloferax sp. Atlit-48N</name>
    <dbReference type="NCBI Taxonomy" id="2077198"/>
    <lineage>
        <taxon>Archaea</taxon>
        <taxon>Methanobacteriati</taxon>
        <taxon>Methanobacteriota</taxon>
        <taxon>Stenosarchaea group</taxon>
        <taxon>Halobacteria</taxon>
        <taxon>Halobacteriales</taxon>
        <taxon>Haloferacaceae</taxon>
        <taxon>Haloferax</taxon>
    </lineage>
</organism>
<protein>
    <submittedName>
        <fullName evidence="1">Uncharacterized protein</fullName>
    </submittedName>
</protein>
<sequence length="178" mass="20432">MTVSNDHERRTTTSSPAHGHDLVRVTEWVPGSEPTDYEIELSDLDGYRTIFWRCRKCGQERTRQREFREPCTVIDGQTLLSDGGYSLDDSRTWKALTEEMDIRFGDVGPIYEVDSSSGKTYEVDVEAGTCSCPDHRKRGAECKHLRRVLFEIRTRVLPQPTGRFATCEQGTRRLRNSI</sequence>
<accession>A0ACD5HVM3</accession>